<dbReference type="PANTHER" id="PTHR47765">
    <property type="entry name" value="3'-5' EXONUCLEASE DOMAIN-CONTAINING PROTEIN"/>
    <property type="match status" value="1"/>
</dbReference>
<dbReference type="EMBL" id="SJOA01000010">
    <property type="protein sequence ID" value="TCB58781.1"/>
    <property type="molecule type" value="Genomic_DNA"/>
</dbReference>
<dbReference type="GO" id="GO:0003676">
    <property type="term" value="F:nucleic acid binding"/>
    <property type="evidence" value="ECO:0007669"/>
    <property type="project" value="InterPro"/>
</dbReference>
<keyword evidence="2" id="KW-0269">Exonuclease</keyword>
<dbReference type="OrthoDB" id="9793333at2"/>
<dbReference type="InterPro" id="IPR052408">
    <property type="entry name" value="Exonuclease_MUT-7-like"/>
</dbReference>
<name>A0A4R0ELM1_9GAMM</name>
<dbReference type="SMART" id="SM00474">
    <property type="entry name" value="35EXOc"/>
    <property type="match status" value="1"/>
</dbReference>
<dbReference type="Gene3D" id="3.30.420.10">
    <property type="entry name" value="Ribonuclease H-like superfamily/Ribonuclease H"/>
    <property type="match status" value="1"/>
</dbReference>
<dbReference type="InterPro" id="IPR012337">
    <property type="entry name" value="RNaseH-like_sf"/>
</dbReference>
<dbReference type="InterPro" id="IPR036397">
    <property type="entry name" value="RNaseH_sf"/>
</dbReference>
<feature type="domain" description="3'-5' exonuclease" evidence="1">
    <location>
        <begin position="29"/>
        <end position="200"/>
    </location>
</feature>
<dbReference type="GO" id="GO:0006139">
    <property type="term" value="P:nucleobase-containing compound metabolic process"/>
    <property type="evidence" value="ECO:0007669"/>
    <property type="project" value="InterPro"/>
</dbReference>
<reference evidence="2 3" key="1">
    <citation type="submission" date="2019-02" db="EMBL/GenBank/DDBJ databases">
        <title>High diversity of culturable Acinetobacter species in natural soil and water ecosystems.</title>
        <authorList>
            <person name="Radolfova-Krizova L."/>
            <person name="Nemec A."/>
        </authorList>
    </citation>
    <scope>NUCLEOTIDE SEQUENCE [LARGE SCALE GENOMIC DNA]</scope>
    <source>
        <strain evidence="2 3">ANC 4281</strain>
    </source>
</reference>
<dbReference type="CDD" id="cd06141">
    <property type="entry name" value="WRN_exo"/>
    <property type="match status" value="1"/>
</dbReference>
<evidence type="ECO:0000313" key="3">
    <source>
        <dbReference type="Proteomes" id="UP000291380"/>
    </source>
</evidence>
<dbReference type="Proteomes" id="UP000291380">
    <property type="component" value="Unassembled WGS sequence"/>
</dbReference>
<accession>A0A4R0ELM1</accession>
<dbReference type="PANTHER" id="PTHR47765:SF2">
    <property type="entry name" value="EXONUCLEASE MUT-7 HOMOLOG"/>
    <property type="match status" value="1"/>
</dbReference>
<sequence length="225" mass="25461">MEELLLQTLPSKEQIQELPVFQNLPMQHIHLINSIEQCLVLEQELKSCALLGFDTESKPTFAKGEVSTGPHLIQLASQNKAYLFQINPEILEFLKPVFENRDQIKVGFGLKNDAHLFRKKGIELNSVIELSKCFSVFGFPNPMGLKNAMALLFQLNFPKSKKISTSNWARKILTPPQIQYAAADAYAPVLVFEELLRLGLLPKHIPNTSLKLRIRPNKIKAETEA</sequence>
<keyword evidence="2" id="KW-0540">Nuclease</keyword>
<dbReference type="RefSeq" id="WP_131271313.1">
    <property type="nucleotide sequence ID" value="NZ_SJOA01000010.1"/>
</dbReference>
<dbReference type="InterPro" id="IPR002562">
    <property type="entry name" value="3'-5'_exonuclease_dom"/>
</dbReference>
<evidence type="ECO:0000313" key="2">
    <source>
        <dbReference type="EMBL" id="TCB58781.1"/>
    </source>
</evidence>
<keyword evidence="2" id="KW-0378">Hydrolase</keyword>
<gene>
    <name evidence="2" type="ORF">E0H85_09355</name>
</gene>
<dbReference type="GO" id="GO:0008408">
    <property type="term" value="F:3'-5' exonuclease activity"/>
    <property type="evidence" value="ECO:0007669"/>
    <property type="project" value="InterPro"/>
</dbReference>
<proteinExistence type="predicted"/>
<dbReference type="SUPFAM" id="SSF53098">
    <property type="entry name" value="Ribonuclease H-like"/>
    <property type="match status" value="1"/>
</dbReference>
<evidence type="ECO:0000259" key="1">
    <source>
        <dbReference type="SMART" id="SM00474"/>
    </source>
</evidence>
<organism evidence="2 3">
    <name type="scientific">Acinetobacter terrae</name>
    <dbReference type="NCBI Taxonomy" id="2731247"/>
    <lineage>
        <taxon>Bacteria</taxon>
        <taxon>Pseudomonadati</taxon>
        <taxon>Pseudomonadota</taxon>
        <taxon>Gammaproteobacteria</taxon>
        <taxon>Moraxellales</taxon>
        <taxon>Moraxellaceae</taxon>
        <taxon>Acinetobacter</taxon>
        <taxon>Acinetobacter Taxon 24</taxon>
    </lineage>
</organism>
<dbReference type="AlphaFoldDB" id="A0A4R0ELM1"/>
<comment type="caution">
    <text evidence="2">The sequence shown here is derived from an EMBL/GenBank/DDBJ whole genome shotgun (WGS) entry which is preliminary data.</text>
</comment>
<dbReference type="Pfam" id="PF01612">
    <property type="entry name" value="DNA_pol_A_exo1"/>
    <property type="match status" value="1"/>
</dbReference>
<protein>
    <submittedName>
        <fullName evidence="2">3'-5' exonuclease domain-containing protein 2</fullName>
    </submittedName>
</protein>